<dbReference type="GO" id="GO:0005524">
    <property type="term" value="F:ATP binding"/>
    <property type="evidence" value="ECO:0007669"/>
    <property type="project" value="InterPro"/>
</dbReference>
<dbReference type="PANTHER" id="PTHR23389">
    <property type="entry name" value="CHROMOSOME TRANSMISSION FIDELITY FACTOR 18"/>
    <property type="match status" value="1"/>
</dbReference>
<dbReference type="Pfam" id="PF00004">
    <property type="entry name" value="AAA"/>
    <property type="match status" value="1"/>
</dbReference>
<dbReference type="GO" id="GO:0005634">
    <property type="term" value="C:nucleus"/>
    <property type="evidence" value="ECO:0007669"/>
    <property type="project" value="TreeGrafter"/>
</dbReference>
<protein>
    <recommendedName>
        <fullName evidence="2">AAA+ ATPase domain-containing protein</fullName>
    </recommendedName>
</protein>
<dbReference type="InterPro" id="IPR003959">
    <property type="entry name" value="ATPase_AAA_core"/>
</dbReference>
<dbReference type="InterPro" id="IPR027417">
    <property type="entry name" value="P-loop_NTPase"/>
</dbReference>
<proteinExistence type="predicted"/>
<dbReference type="GO" id="GO:0003677">
    <property type="term" value="F:DNA binding"/>
    <property type="evidence" value="ECO:0007669"/>
    <property type="project" value="TreeGrafter"/>
</dbReference>
<dbReference type="Gene3D" id="3.40.50.300">
    <property type="entry name" value="P-loop containing nucleotide triphosphate hydrolases"/>
    <property type="match status" value="1"/>
</dbReference>
<evidence type="ECO:0000313" key="3">
    <source>
        <dbReference type="EMBL" id="QHT12215.1"/>
    </source>
</evidence>
<dbReference type="SUPFAM" id="SSF52540">
    <property type="entry name" value="P-loop containing nucleoside triphosphate hydrolases"/>
    <property type="match status" value="1"/>
</dbReference>
<dbReference type="EMBL" id="MN739542">
    <property type="protein sequence ID" value="QHT12215.1"/>
    <property type="molecule type" value="Genomic_DNA"/>
</dbReference>
<feature type="domain" description="AAA+ ATPase" evidence="2">
    <location>
        <begin position="24"/>
        <end position="148"/>
    </location>
</feature>
<reference evidence="3" key="1">
    <citation type="journal article" date="2020" name="Nature">
        <title>Giant virus diversity and host interactions through global metagenomics.</title>
        <authorList>
            <person name="Schulz F."/>
            <person name="Roux S."/>
            <person name="Paez-Espino D."/>
            <person name="Jungbluth S."/>
            <person name="Walsh D.A."/>
            <person name="Denef V.J."/>
            <person name="McMahon K.D."/>
            <person name="Konstantinidis K.T."/>
            <person name="Eloe-Fadrosh E.A."/>
            <person name="Kyrpides N.C."/>
            <person name="Woyke T."/>
        </authorList>
    </citation>
    <scope>NUCLEOTIDE SEQUENCE</scope>
    <source>
        <strain evidence="3">GVMAG-M-3300023174-129</strain>
    </source>
</reference>
<dbReference type="SMART" id="SM00382">
    <property type="entry name" value="AAA"/>
    <property type="match status" value="1"/>
</dbReference>
<dbReference type="PANTHER" id="PTHR23389:SF6">
    <property type="entry name" value="REPLICATION FACTOR C SUBUNIT 1"/>
    <property type="match status" value="1"/>
</dbReference>
<evidence type="ECO:0000259" key="2">
    <source>
        <dbReference type="SMART" id="SM00382"/>
    </source>
</evidence>
<sequence length="392" mass="44913">MIQKSVCLHPEIEQKIKDWVQKRNFSAVLLSGNPGVGKTTIAHRIFKECTLKTIEFNASHTRSGASFRKTILPLLREGGILQMMENGEKGGIGILLDEIDGLSNGERGGLSELLTYLKSPECKLGRPLILISNTLDSRVLQQIAKLCLTFKVSSPSKENIYNWLGTYPPENYSGDLRVLQRQMKGFEDIKEFIDIPEGVIPIAWWALWEVWDPLLDLDIENNEGNLASLITLENIPERIIESIGNNHDAWKKYCSFFEAYYLSDEGDFWAFFYQCWSILPLSLQLKLKNISLRLNKELPLKKICKVPEYEDLRYTPVLTKQSAMFNAWKLLCEISNDTKVPIRLTPMNAQLHAEKDNLKPDKIRRYQAISLETMMKNIITHNETIAHQDAKV</sequence>
<dbReference type="InterPro" id="IPR003593">
    <property type="entry name" value="AAA+_ATPase"/>
</dbReference>
<name>A0A6C0D999_9ZZZZ</name>
<dbReference type="CDD" id="cd00009">
    <property type="entry name" value="AAA"/>
    <property type="match status" value="1"/>
</dbReference>
<evidence type="ECO:0000256" key="1">
    <source>
        <dbReference type="ARBA" id="ARBA00022705"/>
    </source>
</evidence>
<accession>A0A6C0D999</accession>
<dbReference type="GO" id="GO:0016887">
    <property type="term" value="F:ATP hydrolysis activity"/>
    <property type="evidence" value="ECO:0007669"/>
    <property type="project" value="InterPro"/>
</dbReference>
<dbReference type="AlphaFoldDB" id="A0A6C0D999"/>
<keyword evidence="1" id="KW-0235">DNA replication</keyword>
<dbReference type="GO" id="GO:0006260">
    <property type="term" value="P:DNA replication"/>
    <property type="evidence" value="ECO:0007669"/>
    <property type="project" value="UniProtKB-KW"/>
</dbReference>
<organism evidence="3">
    <name type="scientific">viral metagenome</name>
    <dbReference type="NCBI Taxonomy" id="1070528"/>
    <lineage>
        <taxon>unclassified sequences</taxon>
        <taxon>metagenomes</taxon>
        <taxon>organismal metagenomes</taxon>
    </lineage>
</organism>